<dbReference type="NCBIfam" id="TIGR01984">
    <property type="entry name" value="UbiH"/>
    <property type="match status" value="1"/>
</dbReference>
<comment type="cofactor">
    <cofactor evidence="1">
        <name>FAD</name>
        <dbReference type="ChEBI" id="CHEBI:57692"/>
    </cofactor>
</comment>
<keyword evidence="5" id="KW-0274">FAD</keyword>
<name>A0A1H7ZI37_9PAST</name>
<evidence type="ECO:0000256" key="2">
    <source>
        <dbReference type="ARBA" id="ARBA00004749"/>
    </source>
</evidence>
<evidence type="ECO:0000313" key="11">
    <source>
        <dbReference type="EMBL" id="SEM57159.1"/>
    </source>
</evidence>
<dbReference type="Proteomes" id="UP000198883">
    <property type="component" value="Unassembled WGS sequence"/>
</dbReference>
<evidence type="ECO:0000256" key="7">
    <source>
        <dbReference type="ARBA" id="ARBA00023033"/>
    </source>
</evidence>
<dbReference type="NCBIfam" id="NF004356">
    <property type="entry name" value="PRK05732.1"/>
    <property type="match status" value="1"/>
</dbReference>
<dbReference type="GO" id="GO:0006744">
    <property type="term" value="P:ubiquinone biosynthetic process"/>
    <property type="evidence" value="ECO:0007669"/>
    <property type="project" value="UniProtKB-UniPathway"/>
</dbReference>
<sequence length="403" mass="44616">MAQQFDVVIVGGAMTGSIFALALSSFTDHKMQIAIVEKIKPDFKSQGGFDARSIALAQGSLQKLQKIQPLGTTNLSDVVRRISTSIQKIQVSDQHHFGKTTLKATEMHLSQLGVVVELAKLGFELFQLIQKHSNIQLFCPDTVANIERNQTACEITLSSGTQLKSALIVAADGIQSQIAKQCGVETVQLRDYNQSAIIANVEISQPHQQQAFERFTLQGPLALLPLCETAEVKNQMSLVWCVNDPNELLSLSDDEFLVKLQQNFGWKLGKFLRTSRRFSYPLQSQKATSHIHHRLAIVGNASQLLHPVAGQGFNLGMRDLFELAKLLSSAFVQGNDLGDYALLSQFEKNRLADQNKIIRSTSNLISIFCCEFLPIQLARTLGLIGLDHFKIGRECISNRALGW</sequence>
<dbReference type="EMBL" id="FOBN01000025">
    <property type="protein sequence ID" value="SEM57159.1"/>
    <property type="molecule type" value="Genomic_DNA"/>
</dbReference>
<dbReference type="PROSITE" id="PS01304">
    <property type="entry name" value="UBIH"/>
    <property type="match status" value="1"/>
</dbReference>
<dbReference type="GO" id="GO:0008681">
    <property type="term" value="F:2-octaprenyl-6-methoxyphenol hydroxylase activity"/>
    <property type="evidence" value="ECO:0007669"/>
    <property type="project" value="InterPro"/>
</dbReference>
<dbReference type="GO" id="GO:0071949">
    <property type="term" value="F:FAD binding"/>
    <property type="evidence" value="ECO:0007669"/>
    <property type="project" value="InterPro"/>
</dbReference>
<dbReference type="GeneID" id="83543733"/>
<comment type="similarity">
    <text evidence="3">Belongs to the UbiH/COQ6 family.</text>
</comment>
<dbReference type="PRINTS" id="PR00420">
    <property type="entry name" value="RNGMNOXGNASE"/>
</dbReference>
<comment type="pathway">
    <text evidence="2">Cofactor biosynthesis; ubiquinone biosynthesis.</text>
</comment>
<dbReference type="NCBIfam" id="TIGR01988">
    <property type="entry name" value="Ubi-OHases"/>
    <property type="match status" value="1"/>
</dbReference>
<organism evidence="11 12">
    <name type="scientific">Phocoenobacter skyensis</name>
    <dbReference type="NCBI Taxonomy" id="97481"/>
    <lineage>
        <taxon>Bacteria</taxon>
        <taxon>Pseudomonadati</taxon>
        <taxon>Pseudomonadota</taxon>
        <taxon>Gammaproteobacteria</taxon>
        <taxon>Pasteurellales</taxon>
        <taxon>Pasteurellaceae</taxon>
        <taxon>Phocoenobacter</taxon>
    </lineage>
</organism>
<dbReference type="RefSeq" id="WP_090922997.1">
    <property type="nucleotide sequence ID" value="NZ_CP016180.1"/>
</dbReference>
<evidence type="ECO:0000259" key="9">
    <source>
        <dbReference type="Pfam" id="PF01494"/>
    </source>
</evidence>
<reference evidence="11" key="1">
    <citation type="submission" date="2016-10" db="EMBL/GenBank/DDBJ databases">
        <authorList>
            <person name="de Groot N.N."/>
        </authorList>
    </citation>
    <scope>NUCLEOTIDE SEQUENCE [LARGE SCALE GENOMIC DNA]</scope>
    <source>
        <strain evidence="11">DSM 24204</strain>
    </source>
</reference>
<evidence type="ECO:0000256" key="1">
    <source>
        <dbReference type="ARBA" id="ARBA00001974"/>
    </source>
</evidence>
<accession>A0A1H7ZI37</accession>
<evidence type="ECO:0000313" key="12">
    <source>
        <dbReference type="Proteomes" id="UP000198883"/>
    </source>
</evidence>
<dbReference type="SUPFAM" id="SSF51905">
    <property type="entry name" value="FAD/NAD(P)-binding domain"/>
    <property type="match status" value="1"/>
</dbReference>
<evidence type="ECO:0000256" key="6">
    <source>
        <dbReference type="ARBA" id="ARBA00023002"/>
    </source>
</evidence>
<proteinExistence type="inferred from homology"/>
<dbReference type="UniPathway" id="UPA00232"/>
<dbReference type="Gene3D" id="3.50.50.60">
    <property type="entry name" value="FAD/NAD(P)-binding domain"/>
    <property type="match status" value="2"/>
</dbReference>
<evidence type="ECO:0000313" key="10">
    <source>
        <dbReference type="EMBL" id="MDP8085796.1"/>
    </source>
</evidence>
<dbReference type="AlphaFoldDB" id="A0A1H7ZI37"/>
<evidence type="ECO:0000256" key="5">
    <source>
        <dbReference type="ARBA" id="ARBA00022827"/>
    </source>
</evidence>
<feature type="transmembrane region" description="Helical" evidence="8">
    <location>
        <begin position="7"/>
        <end position="26"/>
    </location>
</feature>
<dbReference type="InterPro" id="IPR010971">
    <property type="entry name" value="UbiH/COQ6"/>
</dbReference>
<dbReference type="Proteomes" id="UP001224812">
    <property type="component" value="Unassembled WGS sequence"/>
</dbReference>
<evidence type="ECO:0000313" key="13">
    <source>
        <dbReference type="Proteomes" id="UP001224812"/>
    </source>
</evidence>
<dbReference type="PANTHER" id="PTHR43876:SF8">
    <property type="entry name" value="2-OCTAPRENYL-6-METHOXYPHENOL HYDROXYLASE"/>
    <property type="match status" value="1"/>
</dbReference>
<dbReference type="InterPro" id="IPR018168">
    <property type="entry name" value="Ubi_Hdrlase_CS"/>
</dbReference>
<evidence type="ECO:0000256" key="3">
    <source>
        <dbReference type="ARBA" id="ARBA00005349"/>
    </source>
</evidence>
<protein>
    <submittedName>
        <fullName evidence="11">2-octaprenyl-6-methoxyphenol hydroxylase</fullName>
    </submittedName>
    <submittedName>
        <fullName evidence="10">2-octaprenyl-6-methoxyphenyl hydroxylase</fullName>
        <ecNumber evidence="10">1.14.13.-</ecNumber>
    </submittedName>
</protein>
<dbReference type="EMBL" id="JASAVS010000016">
    <property type="protein sequence ID" value="MDP8085796.1"/>
    <property type="molecule type" value="Genomic_DNA"/>
</dbReference>
<dbReference type="OrthoDB" id="9769565at2"/>
<keyword evidence="8" id="KW-0812">Transmembrane</keyword>
<reference evidence="12" key="2">
    <citation type="submission" date="2016-10" db="EMBL/GenBank/DDBJ databases">
        <authorList>
            <person name="Varghese N."/>
            <person name="Submissions S."/>
        </authorList>
    </citation>
    <scope>NUCLEOTIDE SEQUENCE [LARGE SCALE GENOMIC DNA]</scope>
    <source>
        <strain evidence="12">DSM 24204</strain>
    </source>
</reference>
<evidence type="ECO:0000256" key="8">
    <source>
        <dbReference type="SAM" id="Phobius"/>
    </source>
</evidence>
<dbReference type="InterPro" id="IPR036188">
    <property type="entry name" value="FAD/NAD-bd_sf"/>
</dbReference>
<dbReference type="InterPro" id="IPR051205">
    <property type="entry name" value="UbiH/COQ6_monooxygenase"/>
</dbReference>
<dbReference type="Pfam" id="PF01494">
    <property type="entry name" value="FAD_binding_3"/>
    <property type="match status" value="1"/>
</dbReference>
<reference evidence="10 13" key="3">
    <citation type="journal article" date="2023" name="Front. Microbiol.">
        <title>Phylogeography and host specificity of Pasteurellaceae pathogenic to sea-farmed fish in the north-east Atlantic.</title>
        <authorList>
            <person name="Gulla S."/>
            <person name="Colquhoun D.J."/>
            <person name="Olsen A.B."/>
            <person name="Spilsberg B."/>
            <person name="Lagesen K."/>
            <person name="Aakesson C.P."/>
            <person name="Strom S."/>
            <person name="Manji F."/>
            <person name="Birkbeck T.H."/>
            <person name="Nilsen H.K."/>
        </authorList>
    </citation>
    <scope>NUCLEOTIDE SEQUENCE [LARGE SCALE GENOMIC DNA]</scope>
    <source>
        <strain evidence="10 13">VIO11850</strain>
    </source>
</reference>
<keyword evidence="8" id="KW-0472">Membrane</keyword>
<gene>
    <name evidence="10" type="primary">ubiH</name>
    <name evidence="10" type="synonym">visB</name>
    <name evidence="10" type="ORF">QJT92_07680</name>
    <name evidence="11" type="ORF">SAMN05444853_12512</name>
</gene>
<evidence type="ECO:0000256" key="4">
    <source>
        <dbReference type="ARBA" id="ARBA00022630"/>
    </source>
</evidence>
<dbReference type="InterPro" id="IPR011295">
    <property type="entry name" value="UbiH"/>
</dbReference>
<dbReference type="PANTHER" id="PTHR43876">
    <property type="entry name" value="UBIQUINONE BIOSYNTHESIS MONOOXYGENASE COQ6, MITOCHONDRIAL"/>
    <property type="match status" value="1"/>
</dbReference>
<keyword evidence="4" id="KW-0285">Flavoprotein</keyword>
<keyword evidence="13" id="KW-1185">Reference proteome</keyword>
<feature type="domain" description="FAD-binding" evidence="9">
    <location>
        <begin position="5"/>
        <end position="359"/>
    </location>
</feature>
<dbReference type="EC" id="1.14.13.-" evidence="10"/>
<keyword evidence="7" id="KW-0503">Monooxygenase</keyword>
<keyword evidence="8" id="KW-1133">Transmembrane helix</keyword>
<dbReference type="InterPro" id="IPR002938">
    <property type="entry name" value="FAD-bd"/>
</dbReference>
<dbReference type="STRING" id="97481.SAMN05444853_12512"/>
<keyword evidence="6 10" id="KW-0560">Oxidoreductase</keyword>